<dbReference type="GO" id="GO:0007259">
    <property type="term" value="P:cell surface receptor signaling pathway via JAK-STAT"/>
    <property type="evidence" value="ECO:0007669"/>
    <property type="project" value="TreeGrafter"/>
</dbReference>
<dbReference type="GO" id="GO:0030154">
    <property type="term" value="P:cell differentiation"/>
    <property type="evidence" value="ECO:0007669"/>
    <property type="project" value="TreeGrafter"/>
</dbReference>
<dbReference type="STRING" id="407821.A0A087THP8"/>
<sequence>MRNDETVEISRQNGVPQYLQFNGKPQMHSFVSLLDGYYRLTEKWTFNLCKDLTTPSLIELRAMKCHGPVGPEFAHQK</sequence>
<dbReference type="OrthoDB" id="1915767at2759"/>
<proteinExistence type="predicted"/>
<dbReference type="GO" id="GO:0005126">
    <property type="term" value="F:cytokine receptor binding"/>
    <property type="evidence" value="ECO:0007669"/>
    <property type="project" value="TreeGrafter"/>
</dbReference>
<dbReference type="Proteomes" id="UP000054359">
    <property type="component" value="Unassembled WGS sequence"/>
</dbReference>
<evidence type="ECO:0000313" key="2">
    <source>
        <dbReference type="Proteomes" id="UP000054359"/>
    </source>
</evidence>
<dbReference type="AlphaFoldDB" id="A0A087THP8"/>
<reference evidence="1 2" key="1">
    <citation type="submission" date="2013-11" db="EMBL/GenBank/DDBJ databases">
        <title>Genome sequencing of Stegodyphus mimosarum.</title>
        <authorList>
            <person name="Bechsgaard J."/>
        </authorList>
    </citation>
    <scope>NUCLEOTIDE SEQUENCE [LARGE SCALE GENOMIC DNA]</scope>
</reference>
<dbReference type="GO" id="GO:0004715">
    <property type="term" value="F:non-membrane spanning protein tyrosine kinase activity"/>
    <property type="evidence" value="ECO:0007669"/>
    <property type="project" value="TreeGrafter"/>
</dbReference>
<name>A0A087THP8_STEMI</name>
<accession>A0A087THP8</accession>
<dbReference type="GO" id="GO:0005829">
    <property type="term" value="C:cytosol"/>
    <property type="evidence" value="ECO:0007669"/>
    <property type="project" value="TreeGrafter"/>
</dbReference>
<dbReference type="GO" id="GO:0019221">
    <property type="term" value="P:cytokine-mediated signaling pathway"/>
    <property type="evidence" value="ECO:0007669"/>
    <property type="project" value="TreeGrafter"/>
</dbReference>
<keyword evidence="1" id="KW-0808">Transferase</keyword>
<dbReference type="InterPro" id="IPR051286">
    <property type="entry name" value="JAK"/>
</dbReference>
<evidence type="ECO:0000313" key="1">
    <source>
        <dbReference type="EMBL" id="KFM64637.1"/>
    </source>
</evidence>
<keyword evidence="1" id="KW-0418">Kinase</keyword>
<keyword evidence="2" id="KW-1185">Reference proteome</keyword>
<organism evidence="1 2">
    <name type="scientific">Stegodyphus mimosarum</name>
    <name type="common">African social velvet spider</name>
    <dbReference type="NCBI Taxonomy" id="407821"/>
    <lineage>
        <taxon>Eukaryota</taxon>
        <taxon>Metazoa</taxon>
        <taxon>Ecdysozoa</taxon>
        <taxon>Arthropoda</taxon>
        <taxon>Chelicerata</taxon>
        <taxon>Arachnida</taxon>
        <taxon>Araneae</taxon>
        <taxon>Araneomorphae</taxon>
        <taxon>Entelegynae</taxon>
        <taxon>Eresoidea</taxon>
        <taxon>Eresidae</taxon>
        <taxon>Stegodyphus</taxon>
    </lineage>
</organism>
<protein>
    <submittedName>
        <fullName evidence="1">Tyrosine-protein kinase hopscotch</fullName>
    </submittedName>
</protein>
<feature type="non-terminal residue" evidence="1">
    <location>
        <position position="77"/>
    </location>
</feature>
<dbReference type="PANTHER" id="PTHR45807">
    <property type="entry name" value="TYROSINE-PROTEIN KINASE HOPSCOTCH"/>
    <property type="match status" value="1"/>
</dbReference>
<dbReference type="GO" id="GO:0035556">
    <property type="term" value="P:intracellular signal transduction"/>
    <property type="evidence" value="ECO:0007669"/>
    <property type="project" value="TreeGrafter"/>
</dbReference>
<dbReference type="PANTHER" id="PTHR45807:SF7">
    <property type="entry name" value="TYROSINE-PROTEIN KINASE HOPSCOTCH"/>
    <property type="match status" value="1"/>
</dbReference>
<dbReference type="EMBL" id="KK115271">
    <property type="protein sequence ID" value="KFM64637.1"/>
    <property type="molecule type" value="Genomic_DNA"/>
</dbReference>
<gene>
    <name evidence="1" type="ORF">X975_09211</name>
</gene>